<keyword evidence="9 13" id="KW-0472">Membrane</keyword>
<evidence type="ECO:0000256" key="13">
    <source>
        <dbReference type="SAM" id="Phobius"/>
    </source>
</evidence>
<feature type="transmembrane region" description="Helical" evidence="13">
    <location>
        <begin position="259"/>
        <end position="284"/>
    </location>
</feature>
<dbReference type="OrthoDB" id="39747at2759"/>
<dbReference type="PANTHER" id="PTHR27000">
    <property type="entry name" value="LEUCINE-RICH REPEAT RECEPTOR-LIKE PROTEIN KINASE FAMILY PROTEIN-RELATED"/>
    <property type="match status" value="1"/>
</dbReference>
<evidence type="ECO:0000256" key="5">
    <source>
        <dbReference type="ARBA" id="ARBA00022692"/>
    </source>
</evidence>
<keyword evidence="5 13" id="KW-0812">Transmembrane</keyword>
<evidence type="ECO:0000256" key="7">
    <source>
        <dbReference type="ARBA" id="ARBA00022737"/>
    </source>
</evidence>
<evidence type="ECO:0000256" key="1">
    <source>
        <dbReference type="ARBA" id="ARBA00004167"/>
    </source>
</evidence>
<protein>
    <submittedName>
        <fullName evidence="15">Leucine Rich Repeat</fullName>
    </submittedName>
</protein>
<evidence type="ECO:0000256" key="4">
    <source>
        <dbReference type="ARBA" id="ARBA00022614"/>
    </source>
</evidence>
<keyword evidence="3" id="KW-1003">Cell membrane</keyword>
<evidence type="ECO:0000256" key="9">
    <source>
        <dbReference type="ARBA" id="ARBA00023136"/>
    </source>
</evidence>
<accession>A0A9N8DYX1</accession>
<keyword evidence="16" id="KW-1185">Reference proteome</keyword>
<feature type="compositionally biased region" description="Low complexity" evidence="12">
    <location>
        <begin position="86"/>
        <end position="97"/>
    </location>
</feature>
<dbReference type="GO" id="GO:0005886">
    <property type="term" value="C:plasma membrane"/>
    <property type="evidence" value="ECO:0007669"/>
    <property type="project" value="UniProtKB-SubCell"/>
</dbReference>
<evidence type="ECO:0000259" key="14">
    <source>
        <dbReference type="Pfam" id="PF23598"/>
    </source>
</evidence>
<comment type="subcellular location">
    <subcellularLocation>
        <location evidence="2">Cell membrane</location>
    </subcellularLocation>
    <subcellularLocation>
        <location evidence="1">Membrane</location>
        <topology evidence="1">Single-pass membrane protein</topology>
    </subcellularLocation>
</comment>
<keyword evidence="7" id="KW-0677">Repeat</keyword>
<reference evidence="15" key="1">
    <citation type="submission" date="2020-06" db="EMBL/GenBank/DDBJ databases">
        <authorList>
            <consortium name="Plant Systems Biology data submission"/>
        </authorList>
    </citation>
    <scope>NUCLEOTIDE SEQUENCE</scope>
    <source>
        <strain evidence="15">D6</strain>
    </source>
</reference>
<dbReference type="InterPro" id="IPR055414">
    <property type="entry name" value="LRR_R13L4/SHOC2-like"/>
</dbReference>
<dbReference type="InterPro" id="IPR001611">
    <property type="entry name" value="Leu-rich_rpt"/>
</dbReference>
<keyword evidence="11" id="KW-0325">Glycoprotein</keyword>
<feature type="region of interest" description="Disordered" evidence="12">
    <location>
        <begin position="155"/>
        <end position="185"/>
    </location>
</feature>
<dbReference type="SUPFAM" id="SSF52047">
    <property type="entry name" value="RNI-like"/>
    <property type="match status" value="1"/>
</dbReference>
<evidence type="ECO:0000256" key="12">
    <source>
        <dbReference type="SAM" id="MobiDB-lite"/>
    </source>
</evidence>
<gene>
    <name evidence="15" type="ORF">SEMRO_378_G130240.1</name>
</gene>
<keyword evidence="6" id="KW-0732">Signal</keyword>
<evidence type="ECO:0000256" key="6">
    <source>
        <dbReference type="ARBA" id="ARBA00022729"/>
    </source>
</evidence>
<proteinExistence type="predicted"/>
<dbReference type="PANTHER" id="PTHR27000:SF642">
    <property type="entry name" value="INACTIVE LEUCINE-RICH REPEAT RECEPTOR KINASE XIAO-RELATED"/>
    <property type="match status" value="1"/>
</dbReference>
<evidence type="ECO:0000313" key="15">
    <source>
        <dbReference type="EMBL" id="CAB9509180.1"/>
    </source>
</evidence>
<name>A0A9N8DYX1_9STRA</name>
<dbReference type="Proteomes" id="UP001153069">
    <property type="component" value="Unassembled WGS sequence"/>
</dbReference>
<dbReference type="InterPro" id="IPR032675">
    <property type="entry name" value="LRR_dom_sf"/>
</dbReference>
<feature type="domain" description="Disease resistance R13L4/SHOC-2-like LRR" evidence="14">
    <location>
        <begin position="460"/>
        <end position="600"/>
    </location>
</feature>
<dbReference type="EMBL" id="CAICTM010000377">
    <property type="protein sequence ID" value="CAB9509180.1"/>
    <property type="molecule type" value="Genomic_DNA"/>
</dbReference>
<evidence type="ECO:0000256" key="8">
    <source>
        <dbReference type="ARBA" id="ARBA00022989"/>
    </source>
</evidence>
<feature type="region of interest" description="Disordered" evidence="12">
    <location>
        <begin position="54"/>
        <end position="104"/>
    </location>
</feature>
<evidence type="ECO:0000256" key="10">
    <source>
        <dbReference type="ARBA" id="ARBA00023170"/>
    </source>
</evidence>
<evidence type="ECO:0000256" key="2">
    <source>
        <dbReference type="ARBA" id="ARBA00004236"/>
    </source>
</evidence>
<keyword evidence="4" id="KW-0433">Leucine-rich repeat</keyword>
<evidence type="ECO:0000256" key="3">
    <source>
        <dbReference type="ARBA" id="ARBA00022475"/>
    </source>
</evidence>
<keyword evidence="8 13" id="KW-1133">Transmembrane helix</keyword>
<evidence type="ECO:0000313" key="16">
    <source>
        <dbReference type="Proteomes" id="UP001153069"/>
    </source>
</evidence>
<dbReference type="Pfam" id="PF00560">
    <property type="entry name" value="LRR_1"/>
    <property type="match status" value="1"/>
</dbReference>
<evidence type="ECO:0000256" key="11">
    <source>
        <dbReference type="ARBA" id="ARBA00023180"/>
    </source>
</evidence>
<comment type="caution">
    <text evidence="15">The sequence shown here is derived from an EMBL/GenBank/DDBJ whole genome shotgun (WGS) entry which is preliminary data.</text>
</comment>
<sequence>MSSTSRHPQPKSQEEAALERDLSLGQLVLERSQTATIATKTAEDIKQEELLRRAAEKRNNNDNIGDVPAPAVVRRPYANTRKKAPDTATTTAVSTNTTEDDDQRQKDELALLSIVAKRSSAASREEADLAKKQILLNPGNPGDYDYDVSEKVDANPIEDNPMEYDNETGRPSSKHSLPPGSLTPGAYSGAVGANYEAVKPVRLDLLGTSSHHPGEEEEARARAEQQKQGVITNEEAQQQPTESIIPLEEKQKPSRNRKLIAAAAMGCLLLVVIIILAIVIPLSVGGGKEESPPSLENTQELSIDKALLPNAPNSTWDSIQDNLDSPQYKAYNWLTLDPSLHLYETWQKEQRFALATFYYAFNGPKWRFKDPLTQNEWLSYETNECEWGVYLPKTTDNHHVICNDDDIVRLISVTEQGGLKGSVPLELSLLGSLQGLDLSDNVLQTNLTNLLPIIHMPEWFQSLEAIHCTNCRLEGSLPPELWDWTNLRVLWLQENSLTGTISTAIQQLSRLRALELFDNKLSGPIPSEVGLVTSLKNLGLRLNSFTSAPSELGLLTNLVDLGLGDNEMSHPGFSSELAKLTNLRHLNLVNLNRKGTNDNSEHALTIPTEVGLMAALEVLDAERNGWMGAIPSEIGNLSRLTDLHLRRNRLSNTMPTELGRMSALETLYLTNNQFTGSIPSELGQITSLHALLFVDNSFQKHFPLELCQRDFSELLTDWCESRDECCIGN</sequence>
<organism evidence="15 16">
    <name type="scientific">Seminavis robusta</name>
    <dbReference type="NCBI Taxonomy" id="568900"/>
    <lineage>
        <taxon>Eukaryota</taxon>
        <taxon>Sar</taxon>
        <taxon>Stramenopiles</taxon>
        <taxon>Ochrophyta</taxon>
        <taxon>Bacillariophyta</taxon>
        <taxon>Bacillariophyceae</taxon>
        <taxon>Bacillariophycidae</taxon>
        <taxon>Naviculales</taxon>
        <taxon>Naviculaceae</taxon>
        <taxon>Seminavis</taxon>
    </lineage>
</organism>
<dbReference type="AlphaFoldDB" id="A0A9N8DYX1"/>
<dbReference type="FunFam" id="3.80.10.10:FF:000041">
    <property type="entry name" value="LRR receptor-like serine/threonine-protein kinase ERECTA"/>
    <property type="match status" value="1"/>
</dbReference>
<dbReference type="FunFam" id="3.80.10.10:FF:000383">
    <property type="entry name" value="Leucine-rich repeat receptor protein kinase EMS1"/>
    <property type="match status" value="1"/>
</dbReference>
<dbReference type="Pfam" id="PF23598">
    <property type="entry name" value="LRR_14"/>
    <property type="match status" value="1"/>
</dbReference>
<keyword evidence="10" id="KW-0675">Receptor</keyword>
<dbReference type="Gene3D" id="3.80.10.10">
    <property type="entry name" value="Ribonuclease Inhibitor"/>
    <property type="match status" value="2"/>
</dbReference>